<keyword evidence="2" id="KW-1185">Reference proteome</keyword>
<protein>
    <submittedName>
        <fullName evidence="1">Uncharacterized protein</fullName>
    </submittedName>
</protein>
<dbReference type="Proteomes" id="UP000836387">
    <property type="component" value="Unassembled WGS sequence"/>
</dbReference>
<reference evidence="1" key="2">
    <citation type="submission" date="2021-10" db="EMBL/GenBank/DDBJ databases">
        <authorList>
            <person name="Piombo E."/>
        </authorList>
    </citation>
    <scope>NUCLEOTIDE SEQUENCE</scope>
</reference>
<comment type="caution">
    <text evidence="1">The sequence shown here is derived from an EMBL/GenBank/DDBJ whole genome shotgun (WGS) entry which is preliminary data.</text>
</comment>
<name>A0ACA9UP60_BIOOC</name>
<evidence type="ECO:0000313" key="2">
    <source>
        <dbReference type="Proteomes" id="UP000836387"/>
    </source>
</evidence>
<proteinExistence type="predicted"/>
<dbReference type="EMBL" id="CADEHS020000578">
    <property type="protein sequence ID" value="CAG9954855.1"/>
    <property type="molecule type" value="Genomic_DNA"/>
</dbReference>
<evidence type="ECO:0000313" key="1">
    <source>
        <dbReference type="EMBL" id="CAG9954855.1"/>
    </source>
</evidence>
<sequence>MASSCALIDNTFGPYAGDCRGGFDLTLLFEESILIVPLCCLLLLAAPVRVAYLLRKGVLKVEKSPLLYCKFAKKNLCDTGNIRLPPANHIKISIVLLIGAQIGILVLWTRPSAVSTRVSLPAAALSLVSSIALLPLSYAEQIYSTRPSTILNLFLLLVILFYATYTRTLWLQDDNQPIAIATLVATLLKIIIIVFEAIEKHSILRNPFRSLPPESNSGVFGRWFFTWQLPLFRAGYSNQIEIKDLYGLDKHLGSFYLQTLLRTKWNQATKHSRFALLYTVLGALKGPILAIVFPRLCYIGFTFAQPFLVSATLSWSEHPEGSDDADEGYGLIGAWFLVYVGIAVSMGQHQHLTYRAITMMRGTLVSALYAKATDISITAADPTAALTLMSADIERIDVGWRTAHEVWANLVEIAVAVYLLQRQLGIACLIPVGAAIFSIVGSIIAVSFVMARQALWLEAIEARIAVTSQVLGAMKAVKMWGLTDALKARIQAMRVDELRISGKFRRLLIWNMGLAYFAPIIAPILTFTAYSVLARNQGDGGTLDTNRVFTSLSLFALLQEPLSSFVTSLSSLVGSIGCFERIQTFLDSDVRVDGRVKLLLKDSDGANTSFPDTSQTSVENEKPAQHDLKERASKLSSVSMDGIAVLVKDGGFGYDTSKESILTDINIEVPVSKFTLIVGPVGSGKSTLLKAILGEASIIAGSVHVSSDEIAYCDQTPWHMNGTVRDSIIAFSPADERWYQQVLGACALNEDLRQLPKGDLTTIGSKGIVLSGGQSQRISLARAVYAQRDIIILDDVFSGLDAHTENTVFHNLLGTNGILRKFNTTVIVTSSRSKRIPYADHIISLNTDGSGCEQGNLDQLTASGGYVSRLQASSADWTHSESTDSSKSSTFGFNKIEAALVEQAVEVGGEVPDMEDDEARRRMGDVAIYKYYVQAIGWIPTLIFVCVICSYIFCQSFPTIWVNWWAAANAEHPNERLGYYLGIYAMLGVLSLLFLVVSCWQMIVTMVPLSGKNFHWSLLTTVLNAPMSFFAKTDAGVTINRFSQDLQLIDMDLPITALNTFATFVLCIAQMILIAVGSYYTAIAFPFLLAALWLVQHVYLRTSRQLRFMDLEAKSPLYAQFTETISGLATLRAFGWRSALEEKHHQLLDRSQRPYYLLYSVQRWLTLVLDMFVAGIAVLLIILITRLRGTLPTGLVGVALVNVILFSQNLKLLMMFWTNLETHIGAISRIKSFTSETPSEHEPLETQQPPSDWPSQGAITFDKVSAGYTSWADESGERRDSENVIRDLTLSIKPGQKIGICGRTGSGKSSLVSCLFRMIDLHGGSITVDGLDICTLPRQQVRNRLVGVPQDAFLIEGSSVRFNADCEGLSTDEVIADAIRAVELWDIVQAKGGLDAPIEELHLSHGQRQLFCLARAMLRPSTVVILDEATSSVDAHTDQLIRRVMSERFSNHTVLAIVHKLETALDDFDAVAVLDAGELREFGPPRELLQLGPDGSAFAALYEKFAIKADNSSDSEDDAKINSDRSDADENCRPDKEA</sequence>
<reference evidence="1" key="1">
    <citation type="submission" date="2020-04" db="EMBL/GenBank/DDBJ databases">
        <authorList>
            <person name="Broberg M."/>
        </authorList>
    </citation>
    <scope>NUCLEOTIDE SEQUENCE</scope>
</reference>
<accession>A0ACA9UP60</accession>
<gene>
    <name evidence="1" type="ORF">CRV2_00011468</name>
</gene>
<organism evidence="1 2">
    <name type="scientific">Clonostachys rosea f. rosea IK726</name>
    <dbReference type="NCBI Taxonomy" id="1349383"/>
    <lineage>
        <taxon>Eukaryota</taxon>
        <taxon>Fungi</taxon>
        <taxon>Dikarya</taxon>
        <taxon>Ascomycota</taxon>
        <taxon>Pezizomycotina</taxon>
        <taxon>Sordariomycetes</taxon>
        <taxon>Hypocreomycetidae</taxon>
        <taxon>Hypocreales</taxon>
        <taxon>Bionectriaceae</taxon>
        <taxon>Clonostachys</taxon>
    </lineage>
</organism>